<dbReference type="Pfam" id="PF08487">
    <property type="entry name" value="VIT"/>
    <property type="match status" value="1"/>
</dbReference>
<dbReference type="AlphaFoldDB" id="I7M8I2"/>
<evidence type="ECO:0000259" key="2">
    <source>
        <dbReference type="PROSITE" id="PS51468"/>
    </source>
</evidence>
<evidence type="ECO:0000259" key="1">
    <source>
        <dbReference type="PROSITE" id="PS50234"/>
    </source>
</evidence>
<keyword evidence="4" id="KW-1185">Reference proteome</keyword>
<dbReference type="EMBL" id="GG662654">
    <property type="protein sequence ID" value="EAR98227.1"/>
    <property type="molecule type" value="Genomic_DNA"/>
</dbReference>
<evidence type="ECO:0000313" key="4">
    <source>
        <dbReference type="Proteomes" id="UP000009168"/>
    </source>
</evidence>
<dbReference type="InterPro" id="IPR013694">
    <property type="entry name" value="VIT"/>
</dbReference>
<dbReference type="PROSITE" id="PS51468">
    <property type="entry name" value="VIT"/>
    <property type="match status" value="1"/>
</dbReference>
<proteinExistence type="predicted"/>
<reference evidence="4" key="1">
    <citation type="journal article" date="2006" name="PLoS Biol.">
        <title>Macronuclear genome sequence of the ciliate Tetrahymena thermophila, a model eukaryote.</title>
        <authorList>
            <person name="Eisen J.A."/>
            <person name="Coyne R.S."/>
            <person name="Wu M."/>
            <person name="Wu D."/>
            <person name="Thiagarajan M."/>
            <person name="Wortman J.R."/>
            <person name="Badger J.H."/>
            <person name="Ren Q."/>
            <person name="Amedeo P."/>
            <person name="Jones K.M."/>
            <person name="Tallon L.J."/>
            <person name="Delcher A.L."/>
            <person name="Salzberg S.L."/>
            <person name="Silva J.C."/>
            <person name="Haas B.J."/>
            <person name="Majoros W.H."/>
            <person name="Farzad M."/>
            <person name="Carlton J.M."/>
            <person name="Smith R.K. Jr."/>
            <person name="Garg J."/>
            <person name="Pearlman R.E."/>
            <person name="Karrer K.M."/>
            <person name="Sun L."/>
            <person name="Manning G."/>
            <person name="Elde N.C."/>
            <person name="Turkewitz A.P."/>
            <person name="Asai D.J."/>
            <person name="Wilkes D.E."/>
            <person name="Wang Y."/>
            <person name="Cai H."/>
            <person name="Collins K."/>
            <person name="Stewart B.A."/>
            <person name="Lee S.R."/>
            <person name="Wilamowska K."/>
            <person name="Weinberg Z."/>
            <person name="Ruzzo W.L."/>
            <person name="Wloga D."/>
            <person name="Gaertig J."/>
            <person name="Frankel J."/>
            <person name="Tsao C.-C."/>
            <person name="Gorovsky M.A."/>
            <person name="Keeling P.J."/>
            <person name="Waller R.F."/>
            <person name="Patron N.J."/>
            <person name="Cherry J.M."/>
            <person name="Stover N.A."/>
            <person name="Krieger C.J."/>
            <person name="del Toro C."/>
            <person name="Ryder H.F."/>
            <person name="Williamson S.C."/>
            <person name="Barbeau R.A."/>
            <person name="Hamilton E.P."/>
            <person name="Orias E."/>
        </authorList>
    </citation>
    <scope>NUCLEOTIDE SEQUENCE [LARGE SCALE GENOMIC DNA]</scope>
    <source>
        <strain evidence="4">SB210</strain>
    </source>
</reference>
<protein>
    <submittedName>
        <fullName evidence="3">Type A von willebrand factor domain protein</fullName>
    </submittedName>
</protein>
<dbReference type="HOGENOM" id="CLU_016881_0_0_1"/>
<gene>
    <name evidence="3" type="ORF">TTHERM_00344270</name>
</gene>
<dbReference type="PANTHER" id="PTHR45737">
    <property type="entry name" value="VON WILLEBRAND FACTOR A DOMAIN-CONTAINING PROTEIN 5A"/>
    <property type="match status" value="1"/>
</dbReference>
<dbReference type="Proteomes" id="UP000009168">
    <property type="component" value="Unassembled WGS sequence"/>
</dbReference>
<dbReference type="OrthoDB" id="312927at2759"/>
<dbReference type="KEGG" id="tet:TTHERM_00344270"/>
<dbReference type="OMA" id="QICHLED"/>
<dbReference type="GeneID" id="7846520"/>
<dbReference type="RefSeq" id="XP_001018472.1">
    <property type="nucleotide sequence ID" value="XM_001018472.2"/>
</dbReference>
<sequence>MRICKCMTGLYKQLIIITYNLQNNQQQVPATLVKQQYNCFVINNILKMTVNQTFKSVQPYEYSESVYMFPLSEDICLESFSAQYQDKTIKGVVKSKFNAQKEYQQNKSEGNLVSYAELTTLDQDEYLKISLGNLPPNEEVKITLTFSQQLQTYLNKFYLVNIPISQVDHVENEVEVKLGNNLLTLNIQCTGKITSMEAMDKKNPIEKKIIDEFNTQFQLQKLEKQQDHYHFKVLFQFEGMFEPQVIYGHSSIYEEDKVKEFLIPQRESIMVSFLPDMNQKQTEELDDAIKASLQNGEDFVTEQFEDKVNEELIDHLKSSRSEYIFLIDRSGSMRGKPLTKALEALQLFLQSLPPDSYFNIVSFGSNFKKLYERSQKYNSQTLKFACNKIKDYSADMNGTDILSPLNNIFYYGQNIRGYNRQIFVLTDGAVQNRQSVVREIKRNNKKNRVHFIGFGSSADKILIQESAIAGKGIHEMVQFEQDLSSIVIKILCKTISATLDKFKVTFDQQIFESVYPNPQNIPFILKEEVFNLHFFLQPLVKINEIPEEKKVITIQYYDSSKSQEVVKQIKLQSSDSFTCNQELKESVFKLGKLQQITFQSVNNEISPQSAEQQAIDYQLITKDTALICLIQKIDDQQRAQFESLPKAYYNPVYAMQQYILNPPFKYSSNMVFSSPPNFAPRSVRGIQQNDNIYMECKGIPQTSSLSQTQAVNRPQSSLSYMKKAASSVQPIFNECKEKAPLVQQKSKAYFDASMSIQKIDENKITLNAKNEKPSIVVERKKESQKLENVKIDDLKQQDSKYMKLEQLLSLASSEGILNYDEKIVKQFISSKLQAFTSLDNELKNKTILMTILFICLLEKLYTQQKQKWILISRKSISSVKEQISQEQFNNLKQVILNIIQE</sequence>
<dbReference type="PROSITE" id="PS50234">
    <property type="entry name" value="VWFA"/>
    <property type="match status" value="1"/>
</dbReference>
<dbReference type="Pfam" id="PF13768">
    <property type="entry name" value="VWA_3"/>
    <property type="match status" value="1"/>
</dbReference>
<dbReference type="eggNOG" id="ENOG502QRPK">
    <property type="taxonomic scope" value="Eukaryota"/>
</dbReference>
<organism evidence="3 4">
    <name type="scientific">Tetrahymena thermophila (strain SB210)</name>
    <dbReference type="NCBI Taxonomy" id="312017"/>
    <lineage>
        <taxon>Eukaryota</taxon>
        <taxon>Sar</taxon>
        <taxon>Alveolata</taxon>
        <taxon>Ciliophora</taxon>
        <taxon>Intramacronucleata</taxon>
        <taxon>Oligohymenophorea</taxon>
        <taxon>Hymenostomatida</taxon>
        <taxon>Tetrahymenina</taxon>
        <taxon>Tetrahymenidae</taxon>
        <taxon>Tetrahymena</taxon>
    </lineage>
</organism>
<dbReference type="SMART" id="SM00327">
    <property type="entry name" value="VWA"/>
    <property type="match status" value="1"/>
</dbReference>
<feature type="domain" description="VIT" evidence="2">
    <location>
        <begin position="16"/>
        <end position="148"/>
    </location>
</feature>
<dbReference type="InParanoid" id="I7M8I2"/>
<dbReference type="Gene3D" id="3.40.50.410">
    <property type="entry name" value="von Willebrand factor, type A domain"/>
    <property type="match status" value="1"/>
</dbReference>
<dbReference type="STRING" id="312017.I7M8I2"/>
<accession>I7M8I2</accession>
<evidence type="ECO:0000313" key="3">
    <source>
        <dbReference type="EMBL" id="EAR98227.1"/>
    </source>
</evidence>
<name>I7M8I2_TETTS</name>
<dbReference type="PANTHER" id="PTHR45737:SF6">
    <property type="entry name" value="VON WILLEBRAND FACTOR A DOMAIN-CONTAINING PROTEIN 5A"/>
    <property type="match status" value="1"/>
</dbReference>
<dbReference type="InterPro" id="IPR002035">
    <property type="entry name" value="VWF_A"/>
</dbReference>
<dbReference type="InterPro" id="IPR036465">
    <property type="entry name" value="vWFA_dom_sf"/>
</dbReference>
<dbReference type="SUPFAM" id="SSF53300">
    <property type="entry name" value="vWA-like"/>
    <property type="match status" value="1"/>
</dbReference>
<feature type="domain" description="VWFA" evidence="1">
    <location>
        <begin position="322"/>
        <end position="495"/>
    </location>
</feature>